<keyword evidence="6" id="KW-0325">Glycoprotein</keyword>
<keyword evidence="5" id="KW-0472">Membrane</keyword>
<name>S5FVI6_9TRYP</name>
<protein>
    <submittedName>
        <fullName evidence="11">Variant surface glycoprotein</fullName>
    </submittedName>
</protein>
<dbReference type="GO" id="GO:0098552">
    <property type="term" value="C:side of membrane"/>
    <property type="evidence" value="ECO:0007669"/>
    <property type="project" value="UniProtKB-KW"/>
</dbReference>
<evidence type="ECO:0000256" key="3">
    <source>
        <dbReference type="ARBA" id="ARBA00022475"/>
    </source>
</evidence>
<organism evidence="11">
    <name type="scientific">Trypanosoma brucei</name>
    <dbReference type="NCBI Taxonomy" id="5691"/>
    <lineage>
        <taxon>Eukaryota</taxon>
        <taxon>Discoba</taxon>
        <taxon>Euglenozoa</taxon>
        <taxon>Kinetoplastea</taxon>
        <taxon>Metakinetoplastina</taxon>
        <taxon>Trypanosomatida</taxon>
        <taxon>Trypanosomatidae</taxon>
        <taxon>Trypanosoma</taxon>
    </lineage>
</organism>
<evidence type="ECO:0000256" key="8">
    <source>
        <dbReference type="SAM" id="MobiDB-lite"/>
    </source>
</evidence>
<dbReference type="AlphaFoldDB" id="S5FVI6"/>
<evidence type="ECO:0000256" key="7">
    <source>
        <dbReference type="ARBA" id="ARBA00023288"/>
    </source>
</evidence>
<dbReference type="GO" id="GO:0005886">
    <property type="term" value="C:plasma membrane"/>
    <property type="evidence" value="ECO:0007669"/>
    <property type="project" value="UniProtKB-SubCell"/>
</dbReference>
<dbReference type="SUPFAM" id="SSF118251">
    <property type="entry name" value="Variant surface glycoprotein MITAT 1.2, VSG 221, C-terminal domain"/>
    <property type="match status" value="1"/>
</dbReference>
<feature type="chain" id="PRO_5004528337" evidence="9">
    <location>
        <begin position="22"/>
        <end position="487"/>
    </location>
</feature>
<evidence type="ECO:0000256" key="9">
    <source>
        <dbReference type="SAM" id="SignalP"/>
    </source>
</evidence>
<evidence type="ECO:0000256" key="5">
    <source>
        <dbReference type="ARBA" id="ARBA00023136"/>
    </source>
</evidence>
<reference evidence="11" key="1">
    <citation type="journal article" date="2013" name="PLoS Pathog.">
        <title>Mosaic VSGs and the Scale of Trypanosoma brucei Antigenic Variation.</title>
        <authorList>
            <person name="Hall J.P."/>
            <person name="Wang H."/>
            <person name="Barry J.D."/>
        </authorList>
    </citation>
    <scope>NUCLEOTIDE SEQUENCE</scope>
    <source>
        <strain evidence="11">TREU927/4 GUTat 10.1</strain>
    </source>
</reference>
<accession>S5FVI6</accession>
<dbReference type="Gene3D" id="3.90.150.10">
    <property type="entry name" value="Variant Surface Glycoprotein, subunit A domain 1"/>
    <property type="match status" value="1"/>
</dbReference>
<keyword evidence="7" id="KW-0449">Lipoprotein</keyword>
<sequence length="487" mass="51739">MPFTQMHGITKLLLIIYLADAASAAAGDAVKKEVWQPLCSVAEALAAAAPQRAAKLKTSITAADLWLKDKLKIMVYFAIQQAATAATLKPMLAAIPDLPAITAGEIQTAVDKALNAQAAGSYLQGRLAEFAEIAAGAYATGATHGCLQANGGTTAVQGRSALGKCGVETDFAKAAKTTAAVDDPLSLFDTLTETSGDATMTATIQNCALTQHTGTSVVGAQTLAAPVTYAAGYLSQATTGSAMKNIDKPAKAGKKFTSADTYATVGNLLIAAAENKIAAGKEHTKFTIKDLQKSAAAKEAAHHQLLKKTKKYEPNTDAGPASEKLEEIYKDNDKETDLKVWKDIKATQIPKKEFSDEDSGETSLSDIQTVEQLLKLLSNSIIAKNNEIIKLKADVEANKNNKQSSNSEEVCNKITDTDPKTCNATEHCHFVESNEKGKKCTLKKEIKEKLENEIQEKGGKDDKTTNTTGSNSFVINKAPLWLAVLLF</sequence>
<keyword evidence="9" id="KW-0732">Signal</keyword>
<dbReference type="VEuPathDB" id="TriTrypDB:Tb427_000084200"/>
<dbReference type="GO" id="GO:0042783">
    <property type="term" value="P:symbiont-mediated evasion of host immune response"/>
    <property type="evidence" value="ECO:0007669"/>
    <property type="project" value="InterPro"/>
</dbReference>
<dbReference type="Gene3D" id="4.10.110.20">
    <property type="entry name" value="Variant surface glycoprotein MITAT 1.2, VSG 221, C-terminal domain"/>
    <property type="match status" value="1"/>
</dbReference>
<evidence type="ECO:0000256" key="6">
    <source>
        <dbReference type="ARBA" id="ARBA00023180"/>
    </source>
</evidence>
<evidence type="ECO:0000256" key="2">
    <source>
        <dbReference type="ARBA" id="ARBA00004609"/>
    </source>
</evidence>
<proteinExistence type="evidence at transcript level"/>
<reference evidence="11" key="2">
    <citation type="submission" date="2013-01" db="EMBL/GenBank/DDBJ databases">
        <authorList>
            <person name="Hall J.P.J."/>
            <person name="Barry J.D."/>
        </authorList>
    </citation>
    <scope>NUCLEOTIDE SEQUENCE</scope>
    <source>
        <strain evidence="11">TREU927/4 GUTat 10.1</strain>
    </source>
</reference>
<keyword evidence="3" id="KW-1003">Cell membrane</keyword>
<dbReference type="Pfam" id="PF00913">
    <property type="entry name" value="Trypan_glycop"/>
    <property type="match status" value="1"/>
</dbReference>
<feature type="signal peptide" evidence="9">
    <location>
        <begin position="1"/>
        <end position="21"/>
    </location>
</feature>
<dbReference type="VEuPathDB" id="TriTrypDB:Tb927.11.20500"/>
<comment type="function">
    <text evidence="1">VSG forms a coat on the surface of the parasite. The trypanosome evades the immune response of the host by expressing a series of antigenically distinct VSGs from an estimated 1000 VSG genes.</text>
</comment>
<evidence type="ECO:0000256" key="1">
    <source>
        <dbReference type="ARBA" id="ARBA00002523"/>
    </source>
</evidence>
<keyword evidence="4" id="KW-0336">GPI-anchor</keyword>
<evidence type="ECO:0000259" key="10">
    <source>
        <dbReference type="Pfam" id="PF00913"/>
    </source>
</evidence>
<evidence type="ECO:0000256" key="4">
    <source>
        <dbReference type="ARBA" id="ARBA00022622"/>
    </source>
</evidence>
<dbReference type="InterPro" id="IPR027446">
    <property type="entry name" value="VSG_C_dom_sf"/>
</dbReference>
<feature type="domain" description="Trypanosome variant surface glycoprotein A-type N-terminal" evidence="10">
    <location>
        <begin position="12"/>
        <end position="379"/>
    </location>
</feature>
<gene>
    <name evidence="11" type="primary">VSG</name>
</gene>
<feature type="region of interest" description="Disordered" evidence="8">
    <location>
        <begin position="310"/>
        <end position="329"/>
    </location>
</feature>
<dbReference type="EMBL" id="KC434795">
    <property type="protein sequence ID" value="AGQ50139.1"/>
    <property type="molecule type" value="mRNA"/>
</dbReference>
<dbReference type="Gene3D" id="1.10.470.10">
    <property type="entry name" value="Variant Surface Glycoprotein, subunit A, domain 2"/>
    <property type="match status" value="1"/>
</dbReference>
<comment type="subcellular location">
    <subcellularLocation>
        <location evidence="2">Cell membrane</location>
        <topology evidence="2">Lipid-anchor</topology>
        <topology evidence="2">GPI-anchor</topology>
    </subcellularLocation>
</comment>
<evidence type="ECO:0000313" key="11">
    <source>
        <dbReference type="EMBL" id="AGQ50139.1"/>
    </source>
</evidence>
<dbReference type="InterPro" id="IPR001812">
    <property type="entry name" value="Trypano_VSG_A_N_dom"/>
</dbReference>
<dbReference type="SUPFAM" id="SSF58087">
    <property type="entry name" value="Variant surface glycoprotein (N-terminal domain)"/>
    <property type="match status" value="1"/>
</dbReference>